<evidence type="ECO:0000313" key="1">
    <source>
        <dbReference type="EMBL" id="SNS01542.1"/>
    </source>
</evidence>
<keyword evidence="2" id="KW-1185">Reference proteome</keyword>
<dbReference type="PANTHER" id="PTHR34986">
    <property type="entry name" value="EVOLVED BETA-GALACTOSIDASE SUBUNIT BETA"/>
    <property type="match status" value="1"/>
</dbReference>
<sequence>MILDALENWRLYGAGRAWELAFERLLSLGPEAEPGEYELDGRDVFLIVFDTTTKALLDTTLEAHRVYADIHLPLTGPEVHARFALAGLAETKPYDPAADAAHYDHPDRFTALFTLHPGQFALYLPGEAHLSQGKVDPRPQPLRKAVVKVRADLLRP</sequence>
<dbReference type="SUPFAM" id="SSF51197">
    <property type="entry name" value="Clavaminate synthase-like"/>
    <property type="match status" value="1"/>
</dbReference>
<dbReference type="Gene3D" id="2.60.120.370">
    <property type="entry name" value="YhcH/YjgK/YiaL"/>
    <property type="match status" value="1"/>
</dbReference>
<dbReference type="Pfam" id="PF04074">
    <property type="entry name" value="DUF386"/>
    <property type="match status" value="1"/>
</dbReference>
<proteinExistence type="predicted"/>
<evidence type="ECO:0000313" key="2">
    <source>
        <dbReference type="Proteomes" id="UP000198324"/>
    </source>
</evidence>
<dbReference type="PANTHER" id="PTHR34986:SF1">
    <property type="entry name" value="PROTEIN YIAL"/>
    <property type="match status" value="1"/>
</dbReference>
<dbReference type="EMBL" id="FZOC01000004">
    <property type="protein sequence ID" value="SNS01542.1"/>
    <property type="molecule type" value="Genomic_DNA"/>
</dbReference>
<gene>
    <name evidence="1" type="ORF">SAMN04488503_2357</name>
</gene>
<name>A0A239B1T9_9BACT</name>
<dbReference type="RefSeq" id="WP_089274556.1">
    <property type="nucleotide sequence ID" value="NZ_FZOC01000004.1"/>
</dbReference>
<reference evidence="1 2" key="1">
    <citation type="submission" date="2017-06" db="EMBL/GenBank/DDBJ databases">
        <authorList>
            <person name="Kim H.J."/>
            <person name="Triplett B.A."/>
        </authorList>
    </citation>
    <scope>NUCLEOTIDE SEQUENCE [LARGE SCALE GENOMIC DNA]</scope>
    <source>
        <strain evidence="1 2">DSM 13116</strain>
    </source>
</reference>
<accession>A0A239B1T9</accession>
<dbReference type="InterPro" id="IPR004375">
    <property type="entry name" value="NanQ/TabA/YiaL"/>
</dbReference>
<dbReference type="AlphaFoldDB" id="A0A239B1T9"/>
<dbReference type="InterPro" id="IPR037012">
    <property type="entry name" value="NanQ/TabA/YiaL_sf"/>
</dbReference>
<dbReference type="OrthoDB" id="6196468at2"/>
<organism evidence="1 2">
    <name type="scientific">Humidesulfovibrio mexicanus</name>
    <dbReference type="NCBI Taxonomy" id="147047"/>
    <lineage>
        <taxon>Bacteria</taxon>
        <taxon>Pseudomonadati</taxon>
        <taxon>Thermodesulfobacteriota</taxon>
        <taxon>Desulfovibrionia</taxon>
        <taxon>Desulfovibrionales</taxon>
        <taxon>Desulfovibrionaceae</taxon>
        <taxon>Humidesulfovibrio</taxon>
    </lineage>
</organism>
<protein>
    <submittedName>
        <fullName evidence="1">YhcH/YjgK/YiaL family protein</fullName>
    </submittedName>
</protein>
<dbReference type="GO" id="GO:0005829">
    <property type="term" value="C:cytosol"/>
    <property type="evidence" value="ECO:0007669"/>
    <property type="project" value="TreeGrafter"/>
</dbReference>
<dbReference type="NCBIfam" id="TIGR00022">
    <property type="entry name" value="YhcH/YjgK/YiaL family protein"/>
    <property type="match status" value="1"/>
</dbReference>
<dbReference type="Proteomes" id="UP000198324">
    <property type="component" value="Unassembled WGS sequence"/>
</dbReference>